<dbReference type="CDD" id="cd19411">
    <property type="entry name" value="MCP2201-like_sensor"/>
    <property type="match status" value="1"/>
</dbReference>
<dbReference type="CDD" id="cd06225">
    <property type="entry name" value="HAMP"/>
    <property type="match status" value="1"/>
</dbReference>
<dbReference type="Proteomes" id="UP000006732">
    <property type="component" value="Chromosome"/>
</dbReference>
<feature type="transmembrane region" description="Helical" evidence="5">
    <location>
        <begin position="27"/>
        <end position="47"/>
    </location>
</feature>
<feature type="transmembrane region" description="Helical" evidence="5">
    <location>
        <begin position="205"/>
        <end position="225"/>
    </location>
</feature>
<dbReference type="STRING" id="338966.Ppro_1391"/>
<dbReference type="eggNOG" id="COG0840">
    <property type="taxonomic scope" value="Bacteria"/>
</dbReference>
<dbReference type="Pfam" id="PF00015">
    <property type="entry name" value="MCPsignal"/>
    <property type="match status" value="1"/>
</dbReference>
<keyword evidence="2 4" id="KW-0807">Transducer</keyword>
<dbReference type="HOGENOM" id="CLU_000445_107_27_7"/>
<dbReference type="CDD" id="cd11386">
    <property type="entry name" value="MCP_signal"/>
    <property type="match status" value="1"/>
</dbReference>
<dbReference type="SMART" id="SM00283">
    <property type="entry name" value="MA"/>
    <property type="match status" value="1"/>
</dbReference>
<accession>A1ANT7</accession>
<feature type="domain" description="HAMP" evidence="7">
    <location>
        <begin position="227"/>
        <end position="279"/>
    </location>
</feature>
<dbReference type="KEGG" id="ppd:Ppro_1391"/>
<dbReference type="InterPro" id="IPR004090">
    <property type="entry name" value="Chemotax_Me-accpt_rcpt"/>
</dbReference>
<dbReference type="InterPro" id="IPR004089">
    <property type="entry name" value="MCPsignal_dom"/>
</dbReference>
<keyword evidence="5" id="KW-1133">Transmembrane helix</keyword>
<dbReference type="Gene3D" id="1.10.287.950">
    <property type="entry name" value="Methyl-accepting chemotaxis protein"/>
    <property type="match status" value="1"/>
</dbReference>
<organism evidence="8 9">
    <name type="scientific">Pelobacter propionicus (strain DSM 2379 / NBRC 103807 / OttBd1)</name>
    <dbReference type="NCBI Taxonomy" id="338966"/>
    <lineage>
        <taxon>Bacteria</taxon>
        <taxon>Pseudomonadati</taxon>
        <taxon>Thermodesulfobacteriota</taxon>
        <taxon>Desulfuromonadia</taxon>
        <taxon>Desulfuromonadales</taxon>
        <taxon>Desulfuromonadaceae</taxon>
        <taxon>Pelobacter</taxon>
    </lineage>
</organism>
<dbReference type="InterPro" id="IPR024478">
    <property type="entry name" value="HlyB_4HB_MCP"/>
</dbReference>
<dbReference type="FunFam" id="1.10.287.950:FF:000001">
    <property type="entry name" value="Methyl-accepting chemotaxis sensory transducer"/>
    <property type="match status" value="1"/>
</dbReference>
<evidence type="ECO:0000256" key="4">
    <source>
        <dbReference type="PROSITE-ProRule" id="PRU00284"/>
    </source>
</evidence>
<protein>
    <submittedName>
        <fullName evidence="8">Methyl-accepting chemotaxis sensory transducer</fullName>
    </submittedName>
</protein>
<proteinExistence type="inferred from homology"/>
<gene>
    <name evidence="8" type="ordered locus">Ppro_1391</name>
</gene>
<dbReference type="PROSITE" id="PS50111">
    <property type="entry name" value="CHEMOTAXIS_TRANSDUC_2"/>
    <property type="match status" value="1"/>
</dbReference>
<dbReference type="GO" id="GO:0007165">
    <property type="term" value="P:signal transduction"/>
    <property type="evidence" value="ECO:0007669"/>
    <property type="project" value="UniProtKB-KW"/>
</dbReference>
<comment type="similarity">
    <text evidence="3">Belongs to the methyl-accepting chemotaxis (MCP) protein family.</text>
</comment>
<name>A1ANT7_PELPD</name>
<dbReference type="SMART" id="SM00304">
    <property type="entry name" value="HAMP"/>
    <property type="match status" value="1"/>
</dbReference>
<keyword evidence="9" id="KW-1185">Reference proteome</keyword>
<keyword evidence="5" id="KW-0812">Transmembrane</keyword>
<sequence length="557" mass="60446">MTTLCPAAFEEETRMNWFGNLKVGTKLLSAFGAVLILTTLLGIFGIYQIGRVNRGTEALGSNWMPSTNRVADLHAHLNKFRRSEFQHILSTTPEEMDKYEKRMDTTLESIKSVDAAYQKLLSDPEERKLYDSYVRILALYFAESRKLVELSRQGRNQEARDLLRGNSASYLAEAEADLNKLIELNVKGGQDEYQRAVELYNSSKVTIVVTLIVCVAIGMVLAFAISRMITVPLVAGVDAANRIASGDLTVDVRSSSSDEVGQLMSAMKHMVENLRTMIARTVEIAGSIASASTQLQSTSEQIATGAEEVANQTNTVATASEEMSHTSTDIARNCSMAADASRQTTESANDGARVVHETITGMNIIAERVQQSSRTVEALGARSDQIGQIVGTIEDIADQTNLLALNAAIEAARAGEQGRGFAVVADEVRALAERTTKATREIGEMIKSIQNETREAVRAMGEGVREVEKGTESSRKSGQALEDILGRINEVGMQINQIATAAEEQTATTSEVSMNIQQITEVVHQSARGAEETANAASQLAQQANDLQGLVSSFRLN</sequence>
<feature type="domain" description="Methyl-accepting transducer" evidence="6">
    <location>
        <begin position="284"/>
        <end position="520"/>
    </location>
</feature>
<dbReference type="SUPFAM" id="SSF58104">
    <property type="entry name" value="Methyl-accepting chemotaxis protein (MCP) signaling domain"/>
    <property type="match status" value="1"/>
</dbReference>
<dbReference type="PRINTS" id="PR00260">
    <property type="entry name" value="CHEMTRNSDUCR"/>
</dbReference>
<keyword evidence="5" id="KW-0472">Membrane</keyword>
<dbReference type="Pfam" id="PF12729">
    <property type="entry name" value="4HB_MCP_1"/>
    <property type="match status" value="1"/>
</dbReference>
<dbReference type="InterPro" id="IPR003660">
    <property type="entry name" value="HAMP_dom"/>
</dbReference>
<evidence type="ECO:0000313" key="8">
    <source>
        <dbReference type="EMBL" id="ABK99007.1"/>
    </source>
</evidence>
<dbReference type="GO" id="GO:0006935">
    <property type="term" value="P:chemotaxis"/>
    <property type="evidence" value="ECO:0007669"/>
    <property type="project" value="InterPro"/>
</dbReference>
<evidence type="ECO:0000256" key="5">
    <source>
        <dbReference type="SAM" id="Phobius"/>
    </source>
</evidence>
<evidence type="ECO:0000256" key="2">
    <source>
        <dbReference type="ARBA" id="ARBA00023224"/>
    </source>
</evidence>
<dbReference type="PANTHER" id="PTHR32089:SF112">
    <property type="entry name" value="LYSOZYME-LIKE PROTEIN-RELATED"/>
    <property type="match status" value="1"/>
</dbReference>
<evidence type="ECO:0000313" key="9">
    <source>
        <dbReference type="Proteomes" id="UP000006732"/>
    </source>
</evidence>
<reference evidence="8 9" key="1">
    <citation type="submission" date="2006-10" db="EMBL/GenBank/DDBJ databases">
        <title>Complete sequence of chromosome of Pelobacter propionicus DSM 2379.</title>
        <authorList>
            <consortium name="US DOE Joint Genome Institute"/>
            <person name="Copeland A."/>
            <person name="Lucas S."/>
            <person name="Lapidus A."/>
            <person name="Barry K."/>
            <person name="Detter J.C."/>
            <person name="Glavina del Rio T."/>
            <person name="Hammon N."/>
            <person name="Israni S."/>
            <person name="Dalin E."/>
            <person name="Tice H."/>
            <person name="Pitluck S."/>
            <person name="Saunders E."/>
            <person name="Brettin T."/>
            <person name="Bruce D."/>
            <person name="Han C."/>
            <person name="Tapia R."/>
            <person name="Schmutz J."/>
            <person name="Larimer F."/>
            <person name="Land M."/>
            <person name="Hauser L."/>
            <person name="Kyrpides N."/>
            <person name="Kim E."/>
            <person name="Lovley D."/>
            <person name="Richardson P."/>
        </authorList>
    </citation>
    <scope>NUCLEOTIDE SEQUENCE [LARGE SCALE GENOMIC DNA]</scope>
    <source>
        <strain evidence="9">DSM 2379 / NBRC 103807 / OttBd1</strain>
    </source>
</reference>
<dbReference type="PROSITE" id="PS50885">
    <property type="entry name" value="HAMP"/>
    <property type="match status" value="1"/>
</dbReference>
<dbReference type="EMBL" id="CP000482">
    <property type="protein sequence ID" value="ABK99007.1"/>
    <property type="molecule type" value="Genomic_DNA"/>
</dbReference>
<dbReference type="GO" id="GO:0004888">
    <property type="term" value="F:transmembrane signaling receptor activity"/>
    <property type="evidence" value="ECO:0007669"/>
    <property type="project" value="InterPro"/>
</dbReference>
<dbReference type="AlphaFoldDB" id="A1ANT7"/>
<dbReference type="GO" id="GO:0016020">
    <property type="term" value="C:membrane"/>
    <property type="evidence" value="ECO:0007669"/>
    <property type="project" value="UniProtKB-SubCell"/>
</dbReference>
<evidence type="ECO:0000259" key="6">
    <source>
        <dbReference type="PROSITE" id="PS50111"/>
    </source>
</evidence>
<comment type="subcellular location">
    <subcellularLocation>
        <location evidence="1">Membrane</location>
    </subcellularLocation>
</comment>
<evidence type="ECO:0000256" key="1">
    <source>
        <dbReference type="ARBA" id="ARBA00004370"/>
    </source>
</evidence>
<dbReference type="Pfam" id="PF00672">
    <property type="entry name" value="HAMP"/>
    <property type="match status" value="1"/>
</dbReference>
<evidence type="ECO:0000259" key="7">
    <source>
        <dbReference type="PROSITE" id="PS50885"/>
    </source>
</evidence>
<evidence type="ECO:0000256" key="3">
    <source>
        <dbReference type="ARBA" id="ARBA00029447"/>
    </source>
</evidence>
<dbReference type="InterPro" id="IPR047347">
    <property type="entry name" value="YvaQ-like_sensor"/>
</dbReference>
<dbReference type="PANTHER" id="PTHR32089">
    <property type="entry name" value="METHYL-ACCEPTING CHEMOTAXIS PROTEIN MCPB"/>
    <property type="match status" value="1"/>
</dbReference>